<dbReference type="PROSITE" id="PS50977">
    <property type="entry name" value="HTH_TETR_2"/>
    <property type="match status" value="1"/>
</dbReference>
<dbReference type="GO" id="GO:0003677">
    <property type="term" value="F:DNA binding"/>
    <property type="evidence" value="ECO:0007669"/>
    <property type="project" value="UniProtKB-UniRule"/>
</dbReference>
<dbReference type="PRINTS" id="PR00455">
    <property type="entry name" value="HTHTETR"/>
</dbReference>
<feature type="domain" description="HTH tetR-type" evidence="6">
    <location>
        <begin position="6"/>
        <end position="66"/>
    </location>
</feature>
<keyword evidence="3 5" id="KW-0238">DNA-binding</keyword>
<evidence type="ECO:0000256" key="2">
    <source>
        <dbReference type="ARBA" id="ARBA00023015"/>
    </source>
</evidence>
<dbReference type="PROSITE" id="PS01081">
    <property type="entry name" value="HTH_TETR_1"/>
    <property type="match status" value="1"/>
</dbReference>
<dbReference type="Gene3D" id="1.10.357.10">
    <property type="entry name" value="Tetracycline Repressor, domain 2"/>
    <property type="match status" value="1"/>
</dbReference>
<dbReference type="SUPFAM" id="SSF48498">
    <property type="entry name" value="Tetracyclin repressor-like, C-terminal domain"/>
    <property type="match status" value="1"/>
</dbReference>
<dbReference type="Proteomes" id="UP000021816">
    <property type="component" value="Unassembled WGS sequence"/>
</dbReference>
<dbReference type="AlphaFoldDB" id="A0A011PZ71"/>
<dbReference type="Gene3D" id="1.10.10.60">
    <property type="entry name" value="Homeodomain-like"/>
    <property type="match status" value="1"/>
</dbReference>
<gene>
    <name evidence="7" type="primary">comR</name>
    <name evidence="7" type="ORF">AW10_00632</name>
</gene>
<reference evidence="7 8" key="1">
    <citation type="submission" date="2014-02" db="EMBL/GenBank/DDBJ databases">
        <title>Expanding our view of genomic diversity in Candidatus Accumulibacter clades.</title>
        <authorList>
            <person name="Skennerton C.T."/>
            <person name="Barr J.J."/>
            <person name="Slater F.R."/>
            <person name="Bond P.L."/>
            <person name="Tyson G.W."/>
        </authorList>
    </citation>
    <scope>NUCLEOTIDE SEQUENCE [LARGE SCALE GENOMIC DNA]</scope>
    <source>
        <strain evidence="8">BA-92</strain>
    </source>
</reference>
<keyword evidence="4" id="KW-0804">Transcription</keyword>
<keyword evidence="1" id="KW-0678">Repressor</keyword>
<dbReference type="InterPro" id="IPR036271">
    <property type="entry name" value="Tet_transcr_reg_TetR-rel_C_sf"/>
</dbReference>
<organism evidence="7 8">
    <name type="scientific">Candidatus Accumulibacter appositus</name>
    <dbReference type="NCBI Taxonomy" id="1454003"/>
    <lineage>
        <taxon>Bacteria</taxon>
        <taxon>Pseudomonadati</taxon>
        <taxon>Pseudomonadota</taxon>
        <taxon>Betaproteobacteria</taxon>
        <taxon>Candidatus Accumulibacter</taxon>
    </lineage>
</organism>
<dbReference type="SUPFAM" id="SSF46689">
    <property type="entry name" value="Homeodomain-like"/>
    <property type="match status" value="1"/>
</dbReference>
<dbReference type="Pfam" id="PF16925">
    <property type="entry name" value="TetR_C_13"/>
    <property type="match status" value="1"/>
</dbReference>
<accession>A0A011PZ71</accession>
<protein>
    <submittedName>
        <fullName evidence="7">Copper outer membrane regulator</fullName>
    </submittedName>
</protein>
<dbReference type="STRING" id="1454003.AW10_00632"/>
<evidence type="ECO:0000256" key="4">
    <source>
        <dbReference type="ARBA" id="ARBA00023163"/>
    </source>
</evidence>
<evidence type="ECO:0000259" key="6">
    <source>
        <dbReference type="PROSITE" id="PS50977"/>
    </source>
</evidence>
<dbReference type="InterPro" id="IPR001647">
    <property type="entry name" value="HTH_TetR"/>
</dbReference>
<evidence type="ECO:0000313" key="8">
    <source>
        <dbReference type="Proteomes" id="UP000021816"/>
    </source>
</evidence>
<dbReference type="InterPro" id="IPR011075">
    <property type="entry name" value="TetR_C"/>
</dbReference>
<dbReference type="PANTHER" id="PTHR47506:SF1">
    <property type="entry name" value="HTH-TYPE TRANSCRIPTIONAL REGULATOR YJDC"/>
    <property type="match status" value="1"/>
</dbReference>
<sequence>MPWKKSFDEDEVVGQAMNVFWAKGFELASMADLIAGTGITRGSLYNAFGGKEQLFIKALQKYDKDKRRARLAELEAMDDPKRAIALLFDGLVAETVADAERKGCFLVNTVSELTTHGEEVNCIVRNGLRELQAFFRRSVEVAQARKQMAAILDPEATAKGLLAMIVAIRVLGRGMWDESSLKTIAAQAQRLLR</sequence>
<dbReference type="PATRIC" id="fig|1454003.3.peg.647"/>
<dbReference type="Pfam" id="PF00440">
    <property type="entry name" value="TetR_N"/>
    <property type="match status" value="1"/>
</dbReference>
<dbReference type="PANTHER" id="PTHR47506">
    <property type="entry name" value="TRANSCRIPTIONAL REGULATORY PROTEIN"/>
    <property type="match status" value="1"/>
</dbReference>
<evidence type="ECO:0000313" key="7">
    <source>
        <dbReference type="EMBL" id="EXI82185.1"/>
    </source>
</evidence>
<comment type="caution">
    <text evidence="7">The sequence shown here is derived from an EMBL/GenBank/DDBJ whole genome shotgun (WGS) entry which is preliminary data.</text>
</comment>
<dbReference type="EMBL" id="JEMX01000012">
    <property type="protein sequence ID" value="EXI82185.1"/>
    <property type="molecule type" value="Genomic_DNA"/>
</dbReference>
<evidence type="ECO:0000256" key="5">
    <source>
        <dbReference type="PROSITE-ProRule" id="PRU00335"/>
    </source>
</evidence>
<name>A0A011PZ71_9PROT</name>
<proteinExistence type="predicted"/>
<dbReference type="InterPro" id="IPR009057">
    <property type="entry name" value="Homeodomain-like_sf"/>
</dbReference>
<evidence type="ECO:0000256" key="1">
    <source>
        <dbReference type="ARBA" id="ARBA00022491"/>
    </source>
</evidence>
<dbReference type="InterPro" id="IPR023772">
    <property type="entry name" value="DNA-bd_HTH_TetR-type_CS"/>
</dbReference>
<evidence type="ECO:0000256" key="3">
    <source>
        <dbReference type="ARBA" id="ARBA00023125"/>
    </source>
</evidence>
<keyword evidence="2" id="KW-0805">Transcription regulation</keyword>
<feature type="DNA-binding region" description="H-T-H motif" evidence="5">
    <location>
        <begin position="29"/>
        <end position="48"/>
    </location>
</feature>